<dbReference type="OrthoDB" id="5984008at2759"/>
<dbReference type="Pfam" id="PF10613">
    <property type="entry name" value="Lig_chan-Glu_bd"/>
    <property type="match status" value="1"/>
</dbReference>
<keyword evidence="7" id="KW-0675">Receptor</keyword>
<keyword evidence="5" id="KW-0406">Ion transport</keyword>
<evidence type="ECO:0000313" key="14">
    <source>
        <dbReference type="Proteomes" id="UP000728032"/>
    </source>
</evidence>
<evidence type="ECO:0000256" key="5">
    <source>
        <dbReference type="ARBA" id="ARBA00023065"/>
    </source>
</evidence>
<evidence type="ECO:0000256" key="9">
    <source>
        <dbReference type="ARBA" id="ARBA00023286"/>
    </source>
</evidence>
<dbReference type="SUPFAM" id="SSF53850">
    <property type="entry name" value="Periplasmic binding protein-like II"/>
    <property type="match status" value="1"/>
</dbReference>
<keyword evidence="3 11" id="KW-0812">Transmembrane</keyword>
<evidence type="ECO:0000256" key="4">
    <source>
        <dbReference type="ARBA" id="ARBA00022989"/>
    </source>
</evidence>
<dbReference type="FunFam" id="3.40.190.10:FF:000210">
    <property type="entry name" value="Glutamate receptor ionotropic, kainate 1"/>
    <property type="match status" value="1"/>
</dbReference>
<evidence type="ECO:0000256" key="6">
    <source>
        <dbReference type="ARBA" id="ARBA00023136"/>
    </source>
</evidence>
<evidence type="ECO:0000313" key="13">
    <source>
        <dbReference type="EMBL" id="CAD7661214.1"/>
    </source>
</evidence>
<proteinExistence type="predicted"/>
<gene>
    <name evidence="13" type="ORF">ONB1V03_LOCUS17775</name>
</gene>
<dbReference type="AlphaFoldDB" id="A0A7R9QWP6"/>
<dbReference type="SMART" id="SM00918">
    <property type="entry name" value="Lig_chan-Glu_bd"/>
    <property type="match status" value="1"/>
</dbReference>
<evidence type="ECO:0000256" key="1">
    <source>
        <dbReference type="ARBA" id="ARBA00004141"/>
    </source>
</evidence>
<reference evidence="13" key="1">
    <citation type="submission" date="2020-11" db="EMBL/GenBank/DDBJ databases">
        <authorList>
            <person name="Tran Van P."/>
        </authorList>
    </citation>
    <scope>NUCLEOTIDE SEQUENCE</scope>
</reference>
<dbReference type="PANTHER" id="PTHR18966">
    <property type="entry name" value="IONOTROPIC GLUTAMATE RECEPTOR"/>
    <property type="match status" value="1"/>
</dbReference>
<evidence type="ECO:0000256" key="11">
    <source>
        <dbReference type="SAM" id="Phobius"/>
    </source>
</evidence>
<evidence type="ECO:0000256" key="3">
    <source>
        <dbReference type="ARBA" id="ARBA00022692"/>
    </source>
</evidence>
<evidence type="ECO:0000256" key="10">
    <source>
        <dbReference type="ARBA" id="ARBA00023303"/>
    </source>
</evidence>
<dbReference type="Gene3D" id="3.40.190.10">
    <property type="entry name" value="Periplasmic binding protein-like II"/>
    <property type="match status" value="2"/>
</dbReference>
<keyword evidence="4 11" id="KW-1133">Transmembrane helix</keyword>
<keyword evidence="9" id="KW-1071">Ligand-gated ion channel</keyword>
<comment type="subcellular location">
    <subcellularLocation>
        <location evidence="1">Membrane</location>
        <topology evidence="1">Multi-pass membrane protein</topology>
    </subcellularLocation>
</comment>
<keyword evidence="6 11" id="KW-0472">Membrane</keyword>
<dbReference type="GO" id="GO:0015276">
    <property type="term" value="F:ligand-gated monoatomic ion channel activity"/>
    <property type="evidence" value="ECO:0007669"/>
    <property type="project" value="InterPro"/>
</dbReference>
<dbReference type="GO" id="GO:0016020">
    <property type="term" value="C:membrane"/>
    <property type="evidence" value="ECO:0007669"/>
    <property type="project" value="UniProtKB-SubCell"/>
</dbReference>
<evidence type="ECO:0000256" key="8">
    <source>
        <dbReference type="ARBA" id="ARBA00023180"/>
    </source>
</evidence>
<sequence length="150" mass="17230">MRLNTFYLINFLILILIYNVYSVNSVKLKGVTIEVTPYLYIRNNQFSGYCVDVMNEISKIAGFNYSLYKAPDGRHGEVSPTGAINGIIFEVYNKAADFGIADLTVSESRKRYVDFSLPIMNLSVSALIHKTNAEYIEYFKDLPRQTRIRY</sequence>
<evidence type="ECO:0000259" key="12">
    <source>
        <dbReference type="SMART" id="SM00918"/>
    </source>
</evidence>
<accession>A0A7R9QWP6</accession>
<name>A0A7R9QWP6_9ACAR</name>
<keyword evidence="8" id="KW-0325">Glycoprotein</keyword>
<dbReference type="EMBL" id="OC937635">
    <property type="protein sequence ID" value="CAD7661214.1"/>
    <property type="molecule type" value="Genomic_DNA"/>
</dbReference>
<evidence type="ECO:0000256" key="7">
    <source>
        <dbReference type="ARBA" id="ARBA00023170"/>
    </source>
</evidence>
<dbReference type="InterPro" id="IPR015683">
    <property type="entry name" value="Ionotropic_Glu_rcpt"/>
</dbReference>
<keyword evidence="2" id="KW-0813">Transport</keyword>
<dbReference type="InterPro" id="IPR019594">
    <property type="entry name" value="Glu/Gly-bd"/>
</dbReference>
<keyword evidence="14" id="KW-1185">Reference proteome</keyword>
<feature type="non-terminal residue" evidence="13">
    <location>
        <position position="150"/>
    </location>
</feature>
<feature type="domain" description="Ionotropic glutamate receptor L-glutamate and glycine-binding" evidence="12">
    <location>
        <begin position="37"/>
        <end position="93"/>
    </location>
</feature>
<keyword evidence="10" id="KW-0407">Ion channel</keyword>
<dbReference type="Proteomes" id="UP000728032">
    <property type="component" value="Unassembled WGS sequence"/>
</dbReference>
<protein>
    <recommendedName>
        <fullName evidence="12">Ionotropic glutamate receptor L-glutamate and glycine-binding domain-containing protein</fullName>
    </recommendedName>
</protein>
<evidence type="ECO:0000256" key="2">
    <source>
        <dbReference type="ARBA" id="ARBA00022448"/>
    </source>
</evidence>
<organism evidence="13">
    <name type="scientific">Oppiella nova</name>
    <dbReference type="NCBI Taxonomy" id="334625"/>
    <lineage>
        <taxon>Eukaryota</taxon>
        <taxon>Metazoa</taxon>
        <taxon>Ecdysozoa</taxon>
        <taxon>Arthropoda</taxon>
        <taxon>Chelicerata</taxon>
        <taxon>Arachnida</taxon>
        <taxon>Acari</taxon>
        <taxon>Acariformes</taxon>
        <taxon>Sarcoptiformes</taxon>
        <taxon>Oribatida</taxon>
        <taxon>Brachypylina</taxon>
        <taxon>Oppioidea</taxon>
        <taxon>Oppiidae</taxon>
        <taxon>Oppiella</taxon>
    </lineage>
</organism>
<dbReference type="EMBL" id="CAJPVJ010022810">
    <property type="protein sequence ID" value="CAG2178350.1"/>
    <property type="molecule type" value="Genomic_DNA"/>
</dbReference>
<feature type="transmembrane region" description="Helical" evidence="11">
    <location>
        <begin position="6"/>
        <end position="23"/>
    </location>
</feature>